<feature type="region of interest" description="Disordered" evidence="3">
    <location>
        <begin position="619"/>
        <end position="646"/>
    </location>
</feature>
<dbReference type="InterPro" id="IPR052065">
    <property type="entry name" value="Compl_asym_regulator"/>
</dbReference>
<accession>A0ABR1BHR2</accession>
<feature type="compositionally biased region" description="Polar residues" evidence="3">
    <location>
        <begin position="875"/>
        <end position="888"/>
    </location>
</feature>
<feature type="region of interest" description="Disordered" evidence="3">
    <location>
        <begin position="241"/>
        <end position="262"/>
    </location>
</feature>
<evidence type="ECO:0000313" key="5">
    <source>
        <dbReference type="Proteomes" id="UP001303046"/>
    </source>
</evidence>
<keyword evidence="2" id="KW-1015">Disulfide bond</keyword>
<reference evidence="4 5" key="1">
    <citation type="submission" date="2023-08" db="EMBL/GenBank/DDBJ databases">
        <title>A Necator americanus chromosomal reference genome.</title>
        <authorList>
            <person name="Ilik V."/>
            <person name="Petrzelkova K.J."/>
            <person name="Pardy F."/>
            <person name="Fuh T."/>
            <person name="Niatou-Singa F.S."/>
            <person name="Gouil Q."/>
            <person name="Baker L."/>
            <person name="Ritchie M.E."/>
            <person name="Jex A.R."/>
            <person name="Gazzola D."/>
            <person name="Li H."/>
            <person name="Toshio Fujiwara R."/>
            <person name="Zhan B."/>
            <person name="Aroian R.V."/>
            <person name="Pafco B."/>
            <person name="Schwarz E.M."/>
        </authorList>
    </citation>
    <scope>NUCLEOTIDE SEQUENCE [LARGE SCALE GENOMIC DNA]</scope>
    <source>
        <strain evidence="4 5">Aroian</strain>
        <tissue evidence="4">Whole animal</tissue>
    </source>
</reference>
<feature type="region of interest" description="Disordered" evidence="3">
    <location>
        <begin position="748"/>
        <end position="768"/>
    </location>
</feature>
<evidence type="ECO:0000313" key="4">
    <source>
        <dbReference type="EMBL" id="KAK6725983.1"/>
    </source>
</evidence>
<dbReference type="SUPFAM" id="SSF82895">
    <property type="entry name" value="TSP-1 type 1 repeat"/>
    <property type="match status" value="1"/>
</dbReference>
<keyword evidence="1" id="KW-0677">Repeat</keyword>
<proteinExistence type="predicted"/>
<dbReference type="PANTHER" id="PTHR22906">
    <property type="entry name" value="PROPERDIN"/>
    <property type="match status" value="1"/>
</dbReference>
<evidence type="ECO:0000256" key="3">
    <source>
        <dbReference type="SAM" id="MobiDB-lite"/>
    </source>
</evidence>
<feature type="region of interest" description="Disordered" evidence="3">
    <location>
        <begin position="858"/>
        <end position="905"/>
    </location>
</feature>
<feature type="region of interest" description="Disordered" evidence="3">
    <location>
        <begin position="187"/>
        <end position="229"/>
    </location>
</feature>
<feature type="region of interest" description="Disordered" evidence="3">
    <location>
        <begin position="511"/>
        <end position="538"/>
    </location>
</feature>
<dbReference type="Pfam" id="PF00090">
    <property type="entry name" value="TSP_1"/>
    <property type="match status" value="1"/>
</dbReference>
<protein>
    <recommendedName>
        <fullName evidence="6">Thrombospondin type 1 domain protein</fullName>
    </recommendedName>
</protein>
<keyword evidence="5" id="KW-1185">Reference proteome</keyword>
<dbReference type="EMBL" id="JAVFWL010000001">
    <property type="protein sequence ID" value="KAK6725983.1"/>
    <property type="molecule type" value="Genomic_DNA"/>
</dbReference>
<dbReference type="InterPro" id="IPR036383">
    <property type="entry name" value="TSP1_rpt_sf"/>
</dbReference>
<organism evidence="4 5">
    <name type="scientific">Necator americanus</name>
    <name type="common">Human hookworm</name>
    <dbReference type="NCBI Taxonomy" id="51031"/>
    <lineage>
        <taxon>Eukaryota</taxon>
        <taxon>Metazoa</taxon>
        <taxon>Ecdysozoa</taxon>
        <taxon>Nematoda</taxon>
        <taxon>Chromadorea</taxon>
        <taxon>Rhabditida</taxon>
        <taxon>Rhabditina</taxon>
        <taxon>Rhabditomorpha</taxon>
        <taxon>Strongyloidea</taxon>
        <taxon>Ancylostomatidae</taxon>
        <taxon>Bunostominae</taxon>
        <taxon>Necator</taxon>
    </lineage>
</organism>
<name>A0ABR1BHR2_NECAM</name>
<sequence length="905" mass="101472">MIQDFTKELFKDAQTSEPEWAPTGKLNQFKGFATPRPLPPNAQFVYTSVWAGWSSWSFCSNGVRMRVRACNTVKGFNCLGPNKEFTPCDGSNRRIHGNHAASPSDYTDYDIVDPYEADRREAMRQLYPDDHPEKEDREKNPNFVVLSAKSPSGSAPGSFRAHAAEPIHDRASVEHSDFQKNQHLAVHPPAHPSEERGYGPPGPRQFAVKTTPVDKDVERSNLEDQGQLQLHREEIDAALSSLQIREEGRTSGSPKRQPDVRVWDVSELTEPVNKTRGSNDFSKWRKEADITKKSLAEPEDEEKKDERTDPVGVVHEREKTVRNVTVVAEELPELKLTEPPTTTQPITTTSLPVLDDEEHFEQFGTRPQLVQPKLNRNDISDDAVPELVVPVGVQAPRTLPTTLSEPTEPITTAPQTSTIATEISREEFATASATTLQEVTTSFQDKRTESQKDINDERILLEPRNPLTYKVNKNYNGLSKEIPENAVKSKKMKGFGFTGFFIRKNRPTAKKHVLHDGESTPKVSTPVRTTTRRVTRPTTTTTRAPLLEEELSPDTLHALDWMLQNITKIAERGDEAFMRALEVNAQGHPNVIDVRNRNVFVPESAELVVPYATIRRPEHGKKLKKTKKSKKGQRKGLSKKRKAKKVRDLAGRAHYGEYKPTHVDKTRIFPKFKSTITMANRARSFGIRTVTDDKDETQWDQAVIDEAIEAASQKGLGKKGPTTTEDPARLVEEIKALQGIMNNIEENASSPAGKKVSYDETDDTEPQSNYTKVMRSAMDLSLIPSQHGFVPGYSEEFHQQPMHVITEGTATVAESYWSEWGSWAECFCGKQVRTRRCIYSGPMSSGCKGNSYESRSCSGGQCPVPTEANRPELITTESPQQTPASPTNPRRHFRPLKLHTATSLS</sequence>
<dbReference type="PANTHER" id="PTHR22906:SF54">
    <property type="entry name" value="IG-LIKE DOMAIN-CONTAINING PROTEIN"/>
    <property type="match status" value="1"/>
</dbReference>
<evidence type="ECO:0000256" key="1">
    <source>
        <dbReference type="ARBA" id="ARBA00022737"/>
    </source>
</evidence>
<feature type="compositionally biased region" description="Basic and acidic residues" evidence="3">
    <location>
        <begin position="212"/>
        <end position="222"/>
    </location>
</feature>
<evidence type="ECO:0000256" key="2">
    <source>
        <dbReference type="ARBA" id="ARBA00023157"/>
    </source>
</evidence>
<dbReference type="PROSITE" id="PS50092">
    <property type="entry name" value="TSP1"/>
    <property type="match status" value="2"/>
</dbReference>
<evidence type="ECO:0008006" key="6">
    <source>
        <dbReference type="Google" id="ProtNLM"/>
    </source>
</evidence>
<dbReference type="Proteomes" id="UP001303046">
    <property type="component" value="Unassembled WGS sequence"/>
</dbReference>
<feature type="compositionally biased region" description="Basic residues" evidence="3">
    <location>
        <begin position="619"/>
        <end position="645"/>
    </location>
</feature>
<dbReference type="InterPro" id="IPR000884">
    <property type="entry name" value="TSP1_rpt"/>
</dbReference>
<dbReference type="SMART" id="SM00209">
    <property type="entry name" value="TSP1"/>
    <property type="match status" value="2"/>
</dbReference>
<gene>
    <name evidence="4" type="primary">Necator_chrI.g474</name>
    <name evidence="4" type="ORF">RB195_004352</name>
</gene>
<comment type="caution">
    <text evidence="4">The sequence shown here is derived from an EMBL/GenBank/DDBJ whole genome shotgun (WGS) entry which is preliminary data.</text>
</comment>